<keyword evidence="4 5" id="KW-0010">Activator</keyword>
<dbReference type="PANTHER" id="PTHR34984">
    <property type="entry name" value="CARBON STORAGE REGULATOR"/>
    <property type="match status" value="1"/>
</dbReference>
<accession>A0ABU1RRG5</accession>
<dbReference type="HAMAP" id="MF_00167">
    <property type="entry name" value="CsrA"/>
    <property type="match status" value="1"/>
</dbReference>
<protein>
    <recommendedName>
        <fullName evidence="5">Translational regulator CsrA</fullName>
    </recommendedName>
    <alternativeName>
        <fullName evidence="5">Carbon storage regulator</fullName>
    </alternativeName>
</protein>
<keyword evidence="7" id="KW-1185">Reference proteome</keyword>
<dbReference type="RefSeq" id="WP_310092041.1">
    <property type="nucleotide sequence ID" value="NZ_JAVDTT010000002.1"/>
</dbReference>
<gene>
    <name evidence="5" type="primary">csrA</name>
    <name evidence="6" type="ORF">J2W94_001641</name>
</gene>
<evidence type="ECO:0000313" key="7">
    <source>
        <dbReference type="Proteomes" id="UP001254759"/>
    </source>
</evidence>
<sequence length="72" mass="7841">MLNLSRHVGQTIKIGDEITITVLPFKSHGEVRLGIAAPSAVPVHRSEIYDRIQRAKPITAELPDARAASDPD</sequence>
<comment type="similarity">
    <text evidence="5">Belongs to the CsrA/RsmA family.</text>
</comment>
<reference evidence="6 7" key="1">
    <citation type="submission" date="2023-07" db="EMBL/GenBank/DDBJ databases">
        <title>Sorghum-associated microbial communities from plants grown in Nebraska, USA.</title>
        <authorList>
            <person name="Schachtman D."/>
        </authorList>
    </citation>
    <scope>NUCLEOTIDE SEQUENCE [LARGE SCALE GENOMIC DNA]</scope>
    <source>
        <strain evidence="6 7">BE107</strain>
    </source>
</reference>
<comment type="subunit">
    <text evidence="5">Homodimer; the beta-strands of each monomer intercalate to form a hydrophobic core, while the alpha-helices form wings that extend away from the core.</text>
</comment>
<organism evidence="6 7">
    <name type="scientific">Pseudoxanthomonas sacheonensis</name>
    <dbReference type="NCBI Taxonomy" id="443615"/>
    <lineage>
        <taxon>Bacteria</taxon>
        <taxon>Pseudomonadati</taxon>
        <taxon>Pseudomonadota</taxon>
        <taxon>Gammaproteobacteria</taxon>
        <taxon>Lysobacterales</taxon>
        <taxon>Lysobacteraceae</taxon>
        <taxon>Pseudoxanthomonas</taxon>
    </lineage>
</organism>
<evidence type="ECO:0000256" key="4">
    <source>
        <dbReference type="ARBA" id="ARBA00023159"/>
    </source>
</evidence>
<dbReference type="PANTHER" id="PTHR34984:SF1">
    <property type="entry name" value="CARBON STORAGE REGULATOR"/>
    <property type="match status" value="1"/>
</dbReference>
<evidence type="ECO:0000313" key="6">
    <source>
        <dbReference type="EMBL" id="MDR6841356.1"/>
    </source>
</evidence>
<evidence type="ECO:0000256" key="3">
    <source>
        <dbReference type="ARBA" id="ARBA00022884"/>
    </source>
</evidence>
<keyword evidence="1 5" id="KW-0963">Cytoplasm</keyword>
<dbReference type="EMBL" id="JAVDTT010000002">
    <property type="protein sequence ID" value="MDR6841356.1"/>
    <property type="molecule type" value="Genomic_DNA"/>
</dbReference>
<keyword evidence="3 5" id="KW-0694">RNA-binding</keyword>
<evidence type="ECO:0000256" key="5">
    <source>
        <dbReference type="HAMAP-Rule" id="MF_00167"/>
    </source>
</evidence>
<comment type="subcellular location">
    <subcellularLocation>
        <location evidence="5">Cytoplasm</location>
    </subcellularLocation>
</comment>
<dbReference type="Pfam" id="PF02599">
    <property type="entry name" value="CsrA"/>
    <property type="match status" value="1"/>
</dbReference>
<evidence type="ECO:0000256" key="1">
    <source>
        <dbReference type="ARBA" id="ARBA00022490"/>
    </source>
</evidence>
<proteinExistence type="inferred from homology"/>
<dbReference type="Proteomes" id="UP001254759">
    <property type="component" value="Unassembled WGS sequence"/>
</dbReference>
<name>A0ABU1RRG5_9GAMM</name>
<comment type="function">
    <text evidence="5">A key translational regulator that binds mRNA to regulate translation initiation and/or mRNA stability. Mediates global changes in gene expression, shifting from rapid growth to stress survival by linking envelope stress, the stringent response and the catabolite repression systems. Usually binds in the 5'-UTR; binding at or near the Shine-Dalgarno sequence prevents ribosome-binding, repressing translation, binding elsewhere in the 5'-UTR can activate translation and/or stabilize the mRNA. Its function is antagonized by small RNA(s).</text>
</comment>
<dbReference type="InterPro" id="IPR036107">
    <property type="entry name" value="CsrA_sf"/>
</dbReference>
<dbReference type="Gene3D" id="2.60.40.4380">
    <property type="entry name" value="Translational regulator CsrA"/>
    <property type="match status" value="1"/>
</dbReference>
<evidence type="ECO:0000256" key="2">
    <source>
        <dbReference type="ARBA" id="ARBA00022845"/>
    </source>
</evidence>
<dbReference type="SUPFAM" id="SSF117130">
    <property type="entry name" value="CsrA-like"/>
    <property type="match status" value="1"/>
</dbReference>
<keyword evidence="5" id="KW-0678">Repressor</keyword>
<dbReference type="InterPro" id="IPR003751">
    <property type="entry name" value="CsrA"/>
</dbReference>
<keyword evidence="2 5" id="KW-0810">Translation regulation</keyword>
<comment type="caution">
    <text evidence="6">The sequence shown here is derived from an EMBL/GenBank/DDBJ whole genome shotgun (WGS) entry which is preliminary data.</text>
</comment>